<reference evidence="15 16" key="1">
    <citation type="journal article" date="2006" name="Nature">
        <title>Insights from the genome of the biotrophic fungal plant pathogen Ustilago maydis.</title>
        <authorList>
            <person name="Kamper J."/>
            <person name="Kahmann R."/>
            <person name="Bolker M."/>
            <person name="Ma L.J."/>
            <person name="Brefort T."/>
            <person name="Saville B.J."/>
            <person name="Banuett F."/>
            <person name="Kronstad J.W."/>
            <person name="Gold S.E."/>
            <person name="Muller O."/>
            <person name="Perlin M.H."/>
            <person name="Wosten H.A."/>
            <person name="de Vries R."/>
            <person name="Ruiz-Herrera J."/>
            <person name="Reynaga-Pena C.G."/>
            <person name="Snetselaar K."/>
            <person name="McCann M."/>
            <person name="Perez-Martin J."/>
            <person name="Feldbrugge M."/>
            <person name="Basse C.W."/>
            <person name="Steinberg G."/>
            <person name="Ibeas J.I."/>
            <person name="Holloman W."/>
            <person name="Guzman P."/>
            <person name="Farman M."/>
            <person name="Stajich J.E."/>
            <person name="Sentandreu R."/>
            <person name="Gonzalez-Prieto J.M."/>
            <person name="Kennell J.C."/>
            <person name="Molina L."/>
            <person name="Schirawski J."/>
            <person name="Mendoza-Mendoza A."/>
            <person name="Greilinger D."/>
            <person name="Munch K."/>
            <person name="Rossel N."/>
            <person name="Scherer M."/>
            <person name="Vranes M."/>
            <person name="Ladendorf O."/>
            <person name="Vincon V."/>
            <person name="Fuchs U."/>
            <person name="Sandrock B."/>
            <person name="Meng S."/>
            <person name="Ho E.C."/>
            <person name="Cahill M.J."/>
            <person name="Boyce K.J."/>
            <person name="Klose J."/>
            <person name="Klosterman S.J."/>
            <person name="Deelstra H.J."/>
            <person name="Ortiz-Castellanos L."/>
            <person name="Li W."/>
            <person name="Sanchez-Alonso P."/>
            <person name="Schreier P.H."/>
            <person name="Hauser-Hahn I."/>
            <person name="Vaupel M."/>
            <person name="Koopmann E."/>
            <person name="Friedrich G."/>
            <person name="Voss H."/>
            <person name="Schluter T."/>
            <person name="Margolis J."/>
            <person name="Platt D."/>
            <person name="Swimmer C."/>
            <person name="Gnirke A."/>
            <person name="Chen F."/>
            <person name="Vysotskaia V."/>
            <person name="Mannhaupt G."/>
            <person name="Guldener U."/>
            <person name="Munsterkotter M."/>
            <person name="Haase D."/>
            <person name="Oesterheld M."/>
            <person name="Mewes H.W."/>
            <person name="Mauceli E.W."/>
            <person name="DeCaprio D."/>
            <person name="Wade C.M."/>
            <person name="Butler J."/>
            <person name="Young S."/>
            <person name="Jaffe D.B."/>
            <person name="Calvo S."/>
            <person name="Nusbaum C."/>
            <person name="Galagan J."/>
            <person name="Birren B.W."/>
        </authorList>
    </citation>
    <scope>NUCLEOTIDE SEQUENCE [LARGE SCALE GENOMIC DNA]</scope>
    <source>
        <strain evidence="16">DSM 14603 / FGSC 9021 / UM521</strain>
    </source>
</reference>
<comment type="similarity">
    <text evidence="4">Belongs to the UPP synthase family.</text>
</comment>
<dbReference type="GeneID" id="23564809"/>
<evidence type="ECO:0000256" key="11">
    <source>
        <dbReference type="ARBA" id="ARBA00023136"/>
    </source>
</evidence>
<dbReference type="eggNOG" id="ENOG502RDA5">
    <property type="taxonomic scope" value="Eukaryota"/>
</dbReference>
<dbReference type="UniPathway" id="UPA00378"/>
<comment type="cofactor">
    <cofactor evidence="1">
        <name>Mg(2+)</name>
        <dbReference type="ChEBI" id="CHEBI:18420"/>
    </cofactor>
</comment>
<sequence>MAAARNGGAAHAAISTNGNGQGVVSMLLRPVLVLAFALLHLVYQVILLARQTKIAIQKTIQADAVGPPASFTCLEDLLAAYERSPDSIRVPNHLAVVLADTSPSSIRLYLSTVFQRIGRRETTARHDDIWYEFRAQYQAAVQEKRASDVAAIVHLARVSGVQQLSVYTSEPLSRSALQSMCRTLQSGYKTKVVLVQQQHQQQQSQSQQQEAGSEEGGRGIAGGDDAGSWTRYDSLRKRANRSAATKSSESSSTNSPESTASSDSETGPCSLDETMASSYTADSEGQEVSAATVNVCIGIDASRRSDRTRLAPNACGSTPVLQVSLLSRQDGQKRFLDIVSSLIEQQATSYLYTVLMPDMKAHASSGKRFSSSSLRKSWMTKRDSLTAELSVAELDRSLLEAGYTDEPDLLVVFGERAGLRKLYGFPAWPLRVTDLFFDPDTNAKRAYGASDFVAALTKLGKMEQRYGR</sequence>
<feature type="compositionally biased region" description="Low complexity" evidence="13">
    <location>
        <begin position="199"/>
        <end position="211"/>
    </location>
</feature>
<organism evidence="15 16">
    <name type="scientific">Mycosarcoma maydis</name>
    <name type="common">Corn smut fungus</name>
    <name type="synonym">Ustilago maydis</name>
    <dbReference type="NCBI Taxonomy" id="5270"/>
    <lineage>
        <taxon>Eukaryota</taxon>
        <taxon>Fungi</taxon>
        <taxon>Dikarya</taxon>
        <taxon>Basidiomycota</taxon>
        <taxon>Ustilaginomycotina</taxon>
        <taxon>Ustilaginomycetes</taxon>
        <taxon>Ustilaginales</taxon>
        <taxon>Ustilaginaceae</taxon>
        <taxon>Mycosarcoma</taxon>
    </lineage>
</organism>
<dbReference type="InParanoid" id="A0A0D1DQG5"/>
<dbReference type="AlphaFoldDB" id="A0A0D1DQG5"/>
<proteinExistence type="inferred from homology"/>
<evidence type="ECO:0000256" key="8">
    <source>
        <dbReference type="ARBA" id="ARBA00022824"/>
    </source>
</evidence>
<dbReference type="KEGG" id="uma:UMAG_04720"/>
<evidence type="ECO:0000256" key="14">
    <source>
        <dbReference type="SAM" id="Phobius"/>
    </source>
</evidence>
<dbReference type="GO" id="GO:0005789">
    <property type="term" value="C:endoplasmic reticulum membrane"/>
    <property type="evidence" value="ECO:0000318"/>
    <property type="project" value="GO_Central"/>
</dbReference>
<evidence type="ECO:0000256" key="4">
    <source>
        <dbReference type="ARBA" id="ARBA00005432"/>
    </source>
</evidence>
<evidence type="ECO:0000256" key="3">
    <source>
        <dbReference type="ARBA" id="ARBA00004922"/>
    </source>
</evidence>
<accession>A0A0D1DQG5</accession>
<evidence type="ECO:0000256" key="12">
    <source>
        <dbReference type="ARBA" id="ARBA00047353"/>
    </source>
</evidence>
<dbReference type="InterPro" id="IPR038887">
    <property type="entry name" value="Nus1/NgBR"/>
</dbReference>
<keyword evidence="7 14" id="KW-0812">Transmembrane</keyword>
<dbReference type="EMBL" id="CM003156">
    <property type="protein sequence ID" value="KIS66659.1"/>
    <property type="molecule type" value="Genomic_DNA"/>
</dbReference>
<comment type="subcellular location">
    <subcellularLocation>
        <location evidence="2">Endoplasmic reticulum membrane</location>
    </subcellularLocation>
</comment>
<dbReference type="GO" id="GO:1904423">
    <property type="term" value="C:dehydrodolichyl diphosphate synthase complex"/>
    <property type="evidence" value="ECO:0000318"/>
    <property type="project" value="GO_Central"/>
</dbReference>
<dbReference type="RefSeq" id="XP_011391605.1">
    <property type="nucleotide sequence ID" value="XM_011393303.1"/>
</dbReference>
<evidence type="ECO:0000256" key="10">
    <source>
        <dbReference type="ARBA" id="ARBA00022989"/>
    </source>
</evidence>
<dbReference type="PANTHER" id="PTHR21528">
    <property type="entry name" value="DEHYDRODOLICHYL DIPHOSPHATE SYNTHASE COMPLEX SUBUNIT NUS1"/>
    <property type="match status" value="1"/>
</dbReference>
<evidence type="ECO:0000313" key="15">
    <source>
        <dbReference type="EMBL" id="KIS66659.1"/>
    </source>
</evidence>
<evidence type="ECO:0000256" key="2">
    <source>
        <dbReference type="ARBA" id="ARBA00004586"/>
    </source>
</evidence>
<feature type="transmembrane region" description="Helical" evidence="14">
    <location>
        <begin position="27"/>
        <end position="49"/>
    </location>
</feature>
<keyword evidence="9" id="KW-0460">Magnesium</keyword>
<dbReference type="EC" id="2.5.1.87" evidence="5"/>
<protein>
    <recommendedName>
        <fullName evidence="5">ditrans,polycis-polyprenyl diphosphate synthase [(2E,6E)-farnesyldiphosphate specific]</fullName>
        <ecNumber evidence="5">2.5.1.87</ecNumber>
    </recommendedName>
</protein>
<dbReference type="GO" id="GO:0045547">
    <property type="term" value="F:ditrans,polycis-polyprenyl diphosphate synthase [(2E,6E)-farnesyl diphosphate specific] activity"/>
    <property type="evidence" value="ECO:0007669"/>
    <property type="project" value="UniProtKB-EC"/>
</dbReference>
<evidence type="ECO:0000256" key="9">
    <source>
        <dbReference type="ARBA" id="ARBA00022842"/>
    </source>
</evidence>
<dbReference type="OrthoDB" id="3057168at2759"/>
<comment type="catalytic activity">
    <reaction evidence="12">
        <text>n isopentenyl diphosphate + (2E,6E)-farnesyl diphosphate = a di-trans,poly-cis-polyprenyl diphosphate + n diphosphate</text>
        <dbReference type="Rhea" id="RHEA:53008"/>
        <dbReference type="Rhea" id="RHEA-COMP:19494"/>
        <dbReference type="ChEBI" id="CHEBI:33019"/>
        <dbReference type="ChEBI" id="CHEBI:128769"/>
        <dbReference type="ChEBI" id="CHEBI:136960"/>
        <dbReference type="ChEBI" id="CHEBI:175763"/>
        <dbReference type="EC" id="2.5.1.87"/>
    </reaction>
</comment>
<evidence type="ECO:0000256" key="7">
    <source>
        <dbReference type="ARBA" id="ARBA00022692"/>
    </source>
</evidence>
<keyword evidence="6" id="KW-0808">Transferase</keyword>
<evidence type="ECO:0000256" key="1">
    <source>
        <dbReference type="ARBA" id="ARBA00001946"/>
    </source>
</evidence>
<name>A0A0D1DQG5_MYCMD</name>
<gene>
    <name evidence="15" type="ORF">UMAG_04720</name>
</gene>
<keyword evidence="11 14" id="KW-0472">Membrane</keyword>
<dbReference type="OMA" id="DQEDACK"/>
<comment type="pathway">
    <text evidence="3">Protein modification; protein glycosylation.</text>
</comment>
<dbReference type="Proteomes" id="UP000000561">
    <property type="component" value="Chromosome 17"/>
</dbReference>
<evidence type="ECO:0000256" key="5">
    <source>
        <dbReference type="ARBA" id="ARBA00012596"/>
    </source>
</evidence>
<dbReference type="PANTHER" id="PTHR21528:SF0">
    <property type="entry name" value="DEHYDRODOLICHYL DIPHOSPHATE SYNTHASE COMPLEX SUBUNIT NUS1"/>
    <property type="match status" value="1"/>
</dbReference>
<evidence type="ECO:0000256" key="6">
    <source>
        <dbReference type="ARBA" id="ARBA00022679"/>
    </source>
</evidence>
<keyword evidence="10 14" id="KW-1133">Transmembrane helix</keyword>
<evidence type="ECO:0000256" key="13">
    <source>
        <dbReference type="SAM" id="MobiDB-lite"/>
    </source>
</evidence>
<evidence type="ECO:0000313" key="16">
    <source>
        <dbReference type="Proteomes" id="UP000000561"/>
    </source>
</evidence>
<dbReference type="InterPro" id="IPR036424">
    <property type="entry name" value="UPP_synth-like_sf"/>
</dbReference>
<dbReference type="Gene3D" id="3.40.1180.10">
    <property type="entry name" value="Decaprenyl diphosphate synthase-like"/>
    <property type="match status" value="1"/>
</dbReference>
<feature type="region of interest" description="Disordered" evidence="13">
    <location>
        <begin position="199"/>
        <end position="273"/>
    </location>
</feature>
<keyword evidence="16" id="KW-1185">Reference proteome</keyword>
<dbReference type="VEuPathDB" id="FungiDB:UMAG_04720"/>
<keyword evidence="8" id="KW-0256">Endoplasmic reticulum</keyword>
<feature type="compositionally biased region" description="Low complexity" evidence="13">
    <location>
        <begin position="242"/>
        <end position="266"/>
    </location>
</feature>